<dbReference type="EC" id="3.4.21.89" evidence="3 8"/>
<dbReference type="PANTHER" id="PTHR43390">
    <property type="entry name" value="SIGNAL PEPTIDASE I"/>
    <property type="match status" value="1"/>
</dbReference>
<dbReference type="CDD" id="cd06530">
    <property type="entry name" value="S26_SPase_I"/>
    <property type="match status" value="1"/>
</dbReference>
<comment type="catalytic activity">
    <reaction evidence="1 8">
        <text>Cleavage of hydrophobic, N-terminal signal or leader sequences from secreted and periplasmic proteins.</text>
        <dbReference type="EC" id="3.4.21.89"/>
    </reaction>
</comment>
<dbReference type="GO" id="GO:0009003">
    <property type="term" value="F:signal peptidase activity"/>
    <property type="evidence" value="ECO:0007669"/>
    <property type="project" value="UniProtKB-EC"/>
</dbReference>
<accession>A0A1I4RS26</accession>
<dbReference type="SUPFAM" id="SSF51306">
    <property type="entry name" value="LexA/Signal peptidase"/>
    <property type="match status" value="1"/>
</dbReference>
<dbReference type="NCBIfam" id="TIGR02227">
    <property type="entry name" value="sigpep_I_bact"/>
    <property type="match status" value="1"/>
</dbReference>
<evidence type="ECO:0000256" key="2">
    <source>
        <dbReference type="ARBA" id="ARBA00009370"/>
    </source>
</evidence>
<keyword evidence="8" id="KW-1133">Transmembrane helix</keyword>
<dbReference type="PROSITE" id="PS00761">
    <property type="entry name" value="SPASE_I_3"/>
    <property type="match status" value="1"/>
</dbReference>
<evidence type="ECO:0000256" key="3">
    <source>
        <dbReference type="ARBA" id="ARBA00013208"/>
    </source>
</evidence>
<evidence type="ECO:0000313" key="12">
    <source>
        <dbReference type="Proteomes" id="UP000199556"/>
    </source>
</evidence>
<evidence type="ECO:0000256" key="1">
    <source>
        <dbReference type="ARBA" id="ARBA00000677"/>
    </source>
</evidence>
<evidence type="ECO:0000256" key="9">
    <source>
        <dbReference type="RuleBase" id="RU362042"/>
    </source>
</evidence>
<dbReference type="InterPro" id="IPR019757">
    <property type="entry name" value="Pept_S26A_signal_pept_1_Lys-AS"/>
</dbReference>
<dbReference type="AlphaFoldDB" id="A0A1I4RS26"/>
<dbReference type="RefSeq" id="WP_090485662.1">
    <property type="nucleotide sequence ID" value="NZ_FOUO01000009.1"/>
</dbReference>
<dbReference type="InterPro" id="IPR019758">
    <property type="entry name" value="Pept_S26A_signal_pept_1_CS"/>
</dbReference>
<evidence type="ECO:0000256" key="4">
    <source>
        <dbReference type="ARBA" id="ARBA00019232"/>
    </source>
</evidence>
<feature type="domain" description="Peptidase S26" evidence="10">
    <location>
        <begin position="49"/>
        <end position="245"/>
    </location>
</feature>
<keyword evidence="12" id="KW-1185">Reference proteome</keyword>
<gene>
    <name evidence="11" type="ORF">SAMN05421721_10962</name>
</gene>
<proteinExistence type="inferred from homology"/>
<dbReference type="InterPro" id="IPR019533">
    <property type="entry name" value="Peptidase_S26"/>
</dbReference>
<name>A0A1I4RS26_ECTMO</name>
<feature type="active site" evidence="7">
    <location>
        <position position="134"/>
    </location>
</feature>
<keyword evidence="6 8" id="KW-0378">Hydrolase</keyword>
<dbReference type="Pfam" id="PF10502">
    <property type="entry name" value="Peptidase_S26"/>
    <property type="match status" value="1"/>
</dbReference>
<protein>
    <recommendedName>
        <fullName evidence="4 8">Signal peptidase I</fullName>
        <ecNumber evidence="3 8">3.4.21.89</ecNumber>
    </recommendedName>
</protein>
<dbReference type="PROSITE" id="PS00501">
    <property type="entry name" value="SPASE_I_1"/>
    <property type="match status" value="1"/>
</dbReference>
<evidence type="ECO:0000313" key="11">
    <source>
        <dbReference type="EMBL" id="SFM55067.1"/>
    </source>
</evidence>
<dbReference type="GO" id="GO:0016020">
    <property type="term" value="C:membrane"/>
    <property type="evidence" value="ECO:0007669"/>
    <property type="project" value="UniProtKB-SubCell"/>
</dbReference>
<dbReference type="STRING" id="195064.SAMN05421721_10962"/>
<keyword evidence="8" id="KW-0472">Membrane</keyword>
<dbReference type="OrthoDB" id="9815782at2"/>
<feature type="active site" evidence="7">
    <location>
        <position position="79"/>
    </location>
</feature>
<evidence type="ECO:0000256" key="5">
    <source>
        <dbReference type="ARBA" id="ARBA00022670"/>
    </source>
</evidence>
<dbReference type="EMBL" id="FOUO01000009">
    <property type="protein sequence ID" value="SFM55067.1"/>
    <property type="molecule type" value="Genomic_DNA"/>
</dbReference>
<dbReference type="GO" id="GO:0006465">
    <property type="term" value="P:signal peptide processing"/>
    <property type="evidence" value="ECO:0007669"/>
    <property type="project" value="InterPro"/>
</dbReference>
<dbReference type="PROSITE" id="PS00760">
    <property type="entry name" value="SPASE_I_2"/>
    <property type="match status" value="1"/>
</dbReference>
<reference evidence="11 12" key="1">
    <citation type="submission" date="2016-10" db="EMBL/GenBank/DDBJ databases">
        <authorList>
            <person name="de Groot N.N."/>
        </authorList>
    </citation>
    <scope>NUCLEOTIDE SEQUENCE [LARGE SCALE GENOMIC DNA]</scope>
    <source>
        <strain evidence="11 12">DSM 4180</strain>
    </source>
</reference>
<dbReference type="InterPro" id="IPR036286">
    <property type="entry name" value="LexA/Signal_pep-like_sf"/>
</dbReference>
<dbReference type="PRINTS" id="PR00727">
    <property type="entry name" value="LEADERPTASE"/>
</dbReference>
<dbReference type="GO" id="GO:0004252">
    <property type="term" value="F:serine-type endopeptidase activity"/>
    <property type="evidence" value="ECO:0007669"/>
    <property type="project" value="InterPro"/>
</dbReference>
<keyword evidence="5 8" id="KW-0645">Protease</keyword>
<dbReference type="Gene3D" id="2.10.109.10">
    <property type="entry name" value="Umud Fragment, subunit A"/>
    <property type="match status" value="1"/>
</dbReference>
<dbReference type="Proteomes" id="UP000199556">
    <property type="component" value="Unassembled WGS sequence"/>
</dbReference>
<evidence type="ECO:0000256" key="8">
    <source>
        <dbReference type="RuleBase" id="RU003993"/>
    </source>
</evidence>
<dbReference type="InterPro" id="IPR019756">
    <property type="entry name" value="Pept_S26A_signal_pept_1_Ser-AS"/>
</dbReference>
<comment type="similarity">
    <text evidence="2 9">Belongs to the peptidase S26 family.</text>
</comment>
<evidence type="ECO:0000259" key="10">
    <source>
        <dbReference type="Pfam" id="PF10502"/>
    </source>
</evidence>
<evidence type="ECO:0000256" key="7">
    <source>
        <dbReference type="PIRSR" id="PIRSR600223-1"/>
    </source>
</evidence>
<dbReference type="InterPro" id="IPR000223">
    <property type="entry name" value="Pept_S26A_signal_pept_1"/>
</dbReference>
<feature type="transmembrane region" description="Helical" evidence="8">
    <location>
        <begin position="51"/>
        <end position="69"/>
    </location>
</feature>
<evidence type="ECO:0000256" key="6">
    <source>
        <dbReference type="ARBA" id="ARBA00022801"/>
    </source>
</evidence>
<sequence length="264" mass="30081">MDLELALVLGTAVTGLIWLAYALWHRLRSPSQGADGVDEPGRKKEPWYVEYARSFFPVLLVVLLLRSFVAEPFRIPSGSMMPTLLVGDFILVNKFAYGLRLPVVHTRILDTGQPERGDVAVFRFPRRPSEDYIKRIVGLPGDRVAFRDKRLYINGKQVPVEILGRYEGDGAGAAMTGARLLEERLGEVHHRILEWPERPSPQGEVEVPEGMYFVLGDNRDNSNDSRFWGFVPEENLVGRAMLIWMNWDPVANKVRLERLGDRIR</sequence>
<dbReference type="PANTHER" id="PTHR43390:SF1">
    <property type="entry name" value="CHLOROPLAST PROCESSING PEPTIDASE"/>
    <property type="match status" value="1"/>
</dbReference>
<feature type="transmembrane region" description="Helical" evidence="8">
    <location>
        <begin position="6"/>
        <end position="24"/>
    </location>
</feature>
<keyword evidence="8" id="KW-0812">Transmembrane</keyword>
<organism evidence="11 12">
    <name type="scientific">Ectothiorhodospira mobilis</name>
    <dbReference type="NCBI Taxonomy" id="195064"/>
    <lineage>
        <taxon>Bacteria</taxon>
        <taxon>Pseudomonadati</taxon>
        <taxon>Pseudomonadota</taxon>
        <taxon>Gammaproteobacteria</taxon>
        <taxon>Chromatiales</taxon>
        <taxon>Ectothiorhodospiraceae</taxon>
        <taxon>Ectothiorhodospira</taxon>
    </lineage>
</organism>
<comment type="subcellular location">
    <subcellularLocation>
        <location evidence="9">Membrane</location>
        <topology evidence="9">Multi-pass membrane protein</topology>
    </subcellularLocation>
</comment>